<dbReference type="RefSeq" id="WP_264715358.1">
    <property type="nucleotide sequence ID" value="NZ_JAPDNT010000021.1"/>
</dbReference>
<reference evidence="3" key="1">
    <citation type="submission" date="2022-09" db="EMBL/GenBank/DDBJ databases">
        <title>Rhodovastum sp. nov. RN2-1 isolated from soil in Seongnam, South Korea.</title>
        <authorList>
            <person name="Le N.T."/>
        </authorList>
    </citation>
    <scope>NUCLEOTIDE SEQUENCE</scope>
    <source>
        <strain evidence="3">RN2-1</strain>
    </source>
</reference>
<dbReference type="InterPro" id="IPR012334">
    <property type="entry name" value="Pectin_lyas_fold"/>
</dbReference>
<dbReference type="Gene3D" id="2.160.20.10">
    <property type="entry name" value="Single-stranded right-handed beta-helix, Pectin lyase-like"/>
    <property type="match status" value="2"/>
</dbReference>
<dbReference type="InterPro" id="IPR039448">
    <property type="entry name" value="Beta_helix"/>
</dbReference>
<keyword evidence="4" id="KW-1185">Reference proteome</keyword>
<accession>A0AA42CJ40</accession>
<dbReference type="Proteomes" id="UP001165679">
    <property type="component" value="Unassembled WGS sequence"/>
</dbReference>
<dbReference type="PANTHER" id="PTHR22990">
    <property type="entry name" value="F-BOX ONLY PROTEIN"/>
    <property type="match status" value="1"/>
</dbReference>
<dbReference type="Pfam" id="PF13229">
    <property type="entry name" value="Beta_helix"/>
    <property type="match status" value="1"/>
</dbReference>
<dbReference type="PANTHER" id="PTHR22990:SF15">
    <property type="entry name" value="F-BOX ONLY PROTEIN 10"/>
    <property type="match status" value="1"/>
</dbReference>
<evidence type="ECO:0000313" key="4">
    <source>
        <dbReference type="Proteomes" id="UP001165679"/>
    </source>
</evidence>
<sequence>MPTIEELNAAAAVADTDALPVSQNGQARKATRAQLLAGLQPQLALAAGQLLGRNSAGLGGPEPVTLGGNLSLAGGVLSAQTAPLNLPGLPPGAMPATADLVPLGQGGRNVAVPYGQFMAGIGGLGGIDLSGVSATAAGTPFARRLADLLADAAPVEAFGAKGDGVTDDSAALAAAVASGKPVRLGPKTYVVNGQWTIARPGTVLLGVPGLSVLKRARQAGNGAWIAVQADEFRADGVIFDANRADVAVESWGVLLTGLCQVSDLHRCAFVNAAGATLGSGLVIQASDPAPCRHVVRDCAFAGNAAHGIWVQACAGVQVVDCRAHDNAQYGINVDFNDAGFGQKARLVQVLGNRCWNNARGIAVGNYNATNTQPAVWGNANPDAIAVLVSGNVCHDNSIYGIAASGQALVVQGNLLSDNGTGAAGGAGLLANTSGSRVAGNMVVGGATYGIDCGGSVKADVSGNHVAGAVFGINCGGGSCVRVDANTIQDCTGWAISVNNVETDGLGVNFGIACSNLAITGNWIGLPSAGAGGVLLRDGPQNVLVARNHFVGPGDAGNCLCADTDSVIVEGNRFNFTARFVCNPAPAGGLQQVVFPDIADGIMITYAPAGVQAMVSSHQAQAAGKLSFVRVNAGGSGYSHASVAIGGAGSGAVAEAVISNGAVIGVVVTASGGGYGPVGSTVPVAISGDGAGALATGYAGPPLPEERRLLVRCNTDVRFARAGSVPLQENWTFTDLAVPADGDVEWTATWGMWRAGRFAPFAYLGADGAGGAILRSADNGDVALRPNGAGHVRLSSDTEASGCIAGIGRGSPQGVVAAPPGSDYRNLDGGAGSTYWVKQTGTGSTGWVAIA</sequence>
<dbReference type="InterPro" id="IPR051550">
    <property type="entry name" value="SCF-Subunits/Alg-Epimerases"/>
</dbReference>
<comment type="caution">
    <text evidence="3">The sequence shown here is derived from an EMBL/GenBank/DDBJ whole genome shotgun (WGS) entry which is preliminary data.</text>
</comment>
<keyword evidence="1" id="KW-0677">Repeat</keyword>
<dbReference type="SUPFAM" id="SSF51126">
    <property type="entry name" value="Pectin lyase-like"/>
    <property type="match status" value="2"/>
</dbReference>
<evidence type="ECO:0000256" key="1">
    <source>
        <dbReference type="ARBA" id="ARBA00022737"/>
    </source>
</evidence>
<dbReference type="InterPro" id="IPR006626">
    <property type="entry name" value="PbH1"/>
</dbReference>
<evidence type="ECO:0000259" key="2">
    <source>
        <dbReference type="Pfam" id="PF13229"/>
    </source>
</evidence>
<dbReference type="EMBL" id="JAPDNT010000021">
    <property type="protein sequence ID" value="MCW3476552.1"/>
    <property type="molecule type" value="Genomic_DNA"/>
</dbReference>
<evidence type="ECO:0000313" key="3">
    <source>
        <dbReference type="EMBL" id="MCW3476552.1"/>
    </source>
</evidence>
<dbReference type="AlphaFoldDB" id="A0AA42CJ40"/>
<name>A0AA42CJ40_9PROT</name>
<dbReference type="SMART" id="SM00710">
    <property type="entry name" value="PbH1"/>
    <property type="match status" value="8"/>
</dbReference>
<dbReference type="InterPro" id="IPR011050">
    <property type="entry name" value="Pectin_lyase_fold/virulence"/>
</dbReference>
<proteinExistence type="predicted"/>
<protein>
    <submittedName>
        <fullName evidence="3">Right-handed parallel beta-helix repeat-containing protein</fullName>
    </submittedName>
</protein>
<gene>
    <name evidence="3" type="ORF">OL599_18470</name>
</gene>
<feature type="domain" description="Right handed beta helix" evidence="2">
    <location>
        <begin position="278"/>
        <end position="440"/>
    </location>
</feature>
<organism evidence="3 4">
    <name type="scientific">Limobrevibacterium gyesilva</name>
    <dbReference type="NCBI Taxonomy" id="2991712"/>
    <lineage>
        <taxon>Bacteria</taxon>
        <taxon>Pseudomonadati</taxon>
        <taxon>Pseudomonadota</taxon>
        <taxon>Alphaproteobacteria</taxon>
        <taxon>Acetobacterales</taxon>
        <taxon>Acetobacteraceae</taxon>
        <taxon>Limobrevibacterium</taxon>
    </lineage>
</organism>
<reference evidence="3" key="2">
    <citation type="submission" date="2022-10" db="EMBL/GenBank/DDBJ databases">
        <authorList>
            <person name="Trinh H.N."/>
        </authorList>
    </citation>
    <scope>NUCLEOTIDE SEQUENCE</scope>
    <source>
        <strain evidence="3">RN2-1</strain>
    </source>
</reference>